<evidence type="ECO:0000313" key="2">
    <source>
        <dbReference type="EMBL" id="AUJ31881.1"/>
    </source>
</evidence>
<feature type="transmembrane region" description="Helical" evidence="1">
    <location>
        <begin position="148"/>
        <end position="172"/>
    </location>
</feature>
<feature type="transmembrane region" description="Helical" evidence="1">
    <location>
        <begin position="215"/>
        <end position="239"/>
    </location>
</feature>
<feature type="transmembrane region" description="Helical" evidence="1">
    <location>
        <begin position="184"/>
        <end position="203"/>
    </location>
</feature>
<feature type="transmembrane region" description="Helical" evidence="1">
    <location>
        <begin position="21"/>
        <end position="39"/>
    </location>
</feature>
<evidence type="ECO:0000256" key="1">
    <source>
        <dbReference type="SAM" id="Phobius"/>
    </source>
</evidence>
<dbReference type="RefSeq" id="WP_148126538.1">
    <property type="nucleotide sequence ID" value="NZ_CP018180.1"/>
</dbReference>
<dbReference type="KEGG" id="lng:BSQ50_04490"/>
<name>A0A3Q8CNT7_9LACO</name>
<dbReference type="AlphaFoldDB" id="A0A3Q8CNT7"/>
<sequence length="247" mass="27680">MQTNKKLCGLLFRDSLKDFQLQGLIGLVISLLWPLGMLLKLGTGEDFWNSFAVGEFMIAFIFVIVGFFRLLAAINRVWVSSRFRLLPVSTKQLYFSNLLMKTAGFLVIIGGLAIIDLLLSGVILKFVIMTPHEFQLAISKADFSAVTITKFVIGFLDMAISLVVELVFLLIVTETLENFVAEKYQRLAGVGGFIVLLSLFTFVNDKISNLITKDVVSVTSLLFDVFVMVLCIWASLYLLKNQIESRK</sequence>
<evidence type="ECO:0000313" key="3">
    <source>
        <dbReference type="Proteomes" id="UP000324497"/>
    </source>
</evidence>
<keyword evidence="1" id="KW-0472">Membrane</keyword>
<gene>
    <name evidence="2" type="ORF">BSQ50_04490</name>
</gene>
<accession>A0A3Q8CNT7</accession>
<dbReference type="EMBL" id="CP018180">
    <property type="protein sequence ID" value="AUJ31881.1"/>
    <property type="molecule type" value="Genomic_DNA"/>
</dbReference>
<keyword evidence="3" id="KW-1185">Reference proteome</keyword>
<dbReference type="Proteomes" id="UP000324497">
    <property type="component" value="Chromosome"/>
</dbReference>
<organism evidence="2 3">
    <name type="scientific">Liquorilactobacillus nagelii</name>
    <dbReference type="NCBI Taxonomy" id="82688"/>
    <lineage>
        <taxon>Bacteria</taxon>
        <taxon>Bacillati</taxon>
        <taxon>Bacillota</taxon>
        <taxon>Bacilli</taxon>
        <taxon>Lactobacillales</taxon>
        <taxon>Lactobacillaceae</taxon>
        <taxon>Liquorilactobacillus</taxon>
    </lineage>
</organism>
<feature type="transmembrane region" description="Helical" evidence="1">
    <location>
        <begin position="103"/>
        <end position="128"/>
    </location>
</feature>
<keyword evidence="1" id="KW-1133">Transmembrane helix</keyword>
<feature type="transmembrane region" description="Helical" evidence="1">
    <location>
        <begin position="51"/>
        <end position="74"/>
    </location>
</feature>
<protein>
    <submittedName>
        <fullName evidence="2">Uncharacterized protein</fullName>
    </submittedName>
</protein>
<reference evidence="2 3" key="1">
    <citation type="submission" date="2016-11" db="EMBL/GenBank/DDBJ databases">
        <title>Interaction between Lactobacillus species and yeast in water kefir.</title>
        <authorList>
            <person name="Behr J."/>
            <person name="Xu D."/>
            <person name="Vogel R.F."/>
        </authorList>
    </citation>
    <scope>NUCLEOTIDE SEQUENCE [LARGE SCALE GENOMIC DNA]</scope>
    <source>
        <strain evidence="2 3">TMW 1.1827</strain>
    </source>
</reference>
<keyword evidence="1" id="KW-0812">Transmembrane</keyword>
<proteinExistence type="predicted"/>